<dbReference type="AlphaFoldDB" id="G3H9K7"/>
<organism evidence="2 3">
    <name type="scientific">Cricetulus griseus</name>
    <name type="common">Chinese hamster</name>
    <name type="synonym">Cricetulus barabensis griseus</name>
    <dbReference type="NCBI Taxonomy" id="10029"/>
    <lineage>
        <taxon>Eukaryota</taxon>
        <taxon>Metazoa</taxon>
        <taxon>Chordata</taxon>
        <taxon>Craniata</taxon>
        <taxon>Vertebrata</taxon>
        <taxon>Euteleostomi</taxon>
        <taxon>Mammalia</taxon>
        <taxon>Eutheria</taxon>
        <taxon>Euarchontoglires</taxon>
        <taxon>Glires</taxon>
        <taxon>Rodentia</taxon>
        <taxon>Myomorpha</taxon>
        <taxon>Muroidea</taxon>
        <taxon>Cricetidae</taxon>
        <taxon>Cricetinae</taxon>
        <taxon>Cricetulus</taxon>
    </lineage>
</organism>
<proteinExistence type="predicted"/>
<sequence>MDAGLAEGLSSWISTAMNHLKEWAGIGALTGFMVLASRACLWCICRMRVSQRRNVAMIIQAFTAVGAGQFPQAWSAIFEHRIRGLRTALEVNIHQLQEEQV</sequence>
<feature type="transmembrane region" description="Helical" evidence="1">
    <location>
        <begin position="23"/>
        <end position="44"/>
    </location>
</feature>
<keyword evidence="1" id="KW-0812">Transmembrane</keyword>
<keyword evidence="1" id="KW-1133">Transmembrane helix</keyword>
<dbReference type="EMBL" id="JH000232">
    <property type="protein sequence ID" value="EGV99410.1"/>
    <property type="molecule type" value="Genomic_DNA"/>
</dbReference>
<dbReference type="Proteomes" id="UP000001075">
    <property type="component" value="Unassembled WGS sequence"/>
</dbReference>
<dbReference type="InParanoid" id="G3H9K7"/>
<evidence type="ECO:0000313" key="3">
    <source>
        <dbReference type="Proteomes" id="UP000001075"/>
    </source>
</evidence>
<protein>
    <submittedName>
        <fullName evidence="2">Envelope glycoprotein</fullName>
    </submittedName>
</protein>
<evidence type="ECO:0000256" key="1">
    <source>
        <dbReference type="SAM" id="Phobius"/>
    </source>
</evidence>
<keyword evidence="2" id="KW-0261">Viral envelope protein</keyword>
<name>G3H9K7_CRIGR</name>
<dbReference type="PANTHER" id="PTHR37874:SF2">
    <property type="entry name" value="GENE 8113-RELATED"/>
    <property type="match status" value="1"/>
</dbReference>
<dbReference type="PANTHER" id="PTHR37874">
    <property type="entry name" value="RIKEN CDNA 1500011B03 GENE-RELATED"/>
    <property type="match status" value="1"/>
</dbReference>
<dbReference type="InterPro" id="IPR053368">
    <property type="entry name" value="Viral_Envelope_Glycoprotein"/>
</dbReference>
<keyword evidence="2" id="KW-0946">Virion</keyword>
<keyword evidence="1" id="KW-0472">Membrane</keyword>
<reference evidence="3" key="1">
    <citation type="journal article" date="2011" name="Nat. Biotechnol.">
        <title>The genomic sequence of the Chinese hamster ovary (CHO)-K1 cell line.</title>
        <authorList>
            <person name="Xu X."/>
            <person name="Nagarajan H."/>
            <person name="Lewis N.E."/>
            <person name="Pan S."/>
            <person name="Cai Z."/>
            <person name="Liu X."/>
            <person name="Chen W."/>
            <person name="Xie M."/>
            <person name="Wang W."/>
            <person name="Hammond S."/>
            <person name="Andersen M.R."/>
            <person name="Neff N."/>
            <person name="Passarelli B."/>
            <person name="Koh W."/>
            <person name="Fan H.C."/>
            <person name="Wang J."/>
            <person name="Gui Y."/>
            <person name="Lee K.H."/>
            <person name="Betenbaugh M.J."/>
            <person name="Quake S.R."/>
            <person name="Famili I."/>
            <person name="Palsson B.O."/>
            <person name="Wang J."/>
        </authorList>
    </citation>
    <scope>NUCLEOTIDE SEQUENCE [LARGE SCALE GENOMIC DNA]</scope>
    <source>
        <strain evidence="3">CHO K1 cell line</strain>
    </source>
</reference>
<accession>G3H9K7</accession>
<gene>
    <name evidence="2" type="ORF">I79_007083</name>
</gene>
<evidence type="ECO:0000313" key="2">
    <source>
        <dbReference type="EMBL" id="EGV99410.1"/>
    </source>
</evidence>